<proteinExistence type="predicted"/>
<name>A0A8S9FF71_BRACR</name>
<dbReference type="AlphaFoldDB" id="A0A8S9FF71"/>
<protein>
    <recommendedName>
        <fullName evidence="2">RNase H type-1 domain-containing protein</fullName>
    </recommendedName>
</protein>
<accession>A0A8S9FF71</accession>
<sequence>MNYLFWRKNDILEPDQDKDHYPWIIWYIWKVRNDKLFRGIDRDPLELIRYAEIECQAWFNTNEMIPPVVQANNNDKNQVLSLGNICMLDGSWTASDRFSGCGCIAFGGRSTAMGYEEYASTLAMPELWNRLQGADCNDKGTLEVAKLRNRIGENRDVADLFPGLQNHPCVTRAQPFF</sequence>
<reference evidence="1" key="1">
    <citation type="submission" date="2019-12" db="EMBL/GenBank/DDBJ databases">
        <title>Genome sequencing and annotation of Brassica cretica.</title>
        <authorList>
            <person name="Studholme D.J."/>
            <person name="Sarris P.F."/>
        </authorList>
    </citation>
    <scope>NUCLEOTIDE SEQUENCE</scope>
    <source>
        <strain evidence="1">PFS-102/07</strain>
        <tissue evidence="1">Leaf</tissue>
    </source>
</reference>
<evidence type="ECO:0008006" key="2">
    <source>
        <dbReference type="Google" id="ProtNLM"/>
    </source>
</evidence>
<comment type="caution">
    <text evidence="1">The sequence shown here is derived from an EMBL/GenBank/DDBJ whole genome shotgun (WGS) entry which is preliminary data.</text>
</comment>
<gene>
    <name evidence="1" type="ORF">F2Q70_00031379</name>
</gene>
<dbReference type="EMBL" id="QGKY02002305">
    <property type="protein sequence ID" value="KAF2532343.1"/>
    <property type="molecule type" value="Genomic_DNA"/>
</dbReference>
<evidence type="ECO:0000313" key="1">
    <source>
        <dbReference type="EMBL" id="KAF2532343.1"/>
    </source>
</evidence>
<organism evidence="1">
    <name type="scientific">Brassica cretica</name>
    <name type="common">Mustard</name>
    <dbReference type="NCBI Taxonomy" id="69181"/>
    <lineage>
        <taxon>Eukaryota</taxon>
        <taxon>Viridiplantae</taxon>
        <taxon>Streptophyta</taxon>
        <taxon>Embryophyta</taxon>
        <taxon>Tracheophyta</taxon>
        <taxon>Spermatophyta</taxon>
        <taxon>Magnoliopsida</taxon>
        <taxon>eudicotyledons</taxon>
        <taxon>Gunneridae</taxon>
        <taxon>Pentapetalae</taxon>
        <taxon>rosids</taxon>
        <taxon>malvids</taxon>
        <taxon>Brassicales</taxon>
        <taxon>Brassicaceae</taxon>
        <taxon>Brassiceae</taxon>
        <taxon>Brassica</taxon>
    </lineage>
</organism>